<evidence type="ECO:0000313" key="1">
    <source>
        <dbReference type="EMBL" id="ALS24682.1"/>
    </source>
</evidence>
<gene>
    <name evidence="1" type="ORF">IJ22_43960</name>
</gene>
<reference evidence="1 2" key="2">
    <citation type="journal article" date="2016" name="Genome Announc.">
        <title>Complete Genome Sequences of Two Interactive Moderate Thermophiles, Paenibacillus napthalenovorans 32O-Y and Paenibacillus sp. 32O-W.</title>
        <authorList>
            <person name="Butler R.R.III."/>
            <person name="Wang J."/>
            <person name="Stark B.C."/>
            <person name="Pombert J.F."/>
        </authorList>
    </citation>
    <scope>NUCLEOTIDE SEQUENCE [LARGE SCALE GENOMIC DNA]</scope>
    <source>
        <strain evidence="1 2">32O-Y</strain>
    </source>
</reference>
<keyword evidence="2" id="KW-1185">Reference proteome</keyword>
<dbReference type="STRING" id="162209.IJ22_43960"/>
<evidence type="ECO:0000313" key="2">
    <source>
        <dbReference type="Proteomes" id="UP000061660"/>
    </source>
</evidence>
<dbReference type="AlphaFoldDB" id="A0A0U2WH86"/>
<organism evidence="1 2">
    <name type="scientific">Paenibacillus naphthalenovorans</name>
    <dbReference type="NCBI Taxonomy" id="162209"/>
    <lineage>
        <taxon>Bacteria</taxon>
        <taxon>Bacillati</taxon>
        <taxon>Bacillota</taxon>
        <taxon>Bacilli</taxon>
        <taxon>Bacillales</taxon>
        <taxon>Paenibacillaceae</taxon>
        <taxon>Paenibacillus</taxon>
    </lineage>
</organism>
<dbReference type="EMBL" id="CP013652">
    <property type="protein sequence ID" value="ALS24682.1"/>
    <property type="molecule type" value="Genomic_DNA"/>
</dbReference>
<protein>
    <submittedName>
        <fullName evidence="1">Uncharacterized protein</fullName>
    </submittedName>
</protein>
<proteinExistence type="predicted"/>
<reference evidence="2" key="1">
    <citation type="submission" date="2015-12" db="EMBL/GenBank/DDBJ databases">
        <title>Complete genome sequences of two moderately thermophilic Paenibacillus species.</title>
        <authorList>
            <person name="Butler R.III."/>
            <person name="Wang J."/>
            <person name="Stark B.C."/>
            <person name="Pombert J.-F."/>
        </authorList>
    </citation>
    <scope>NUCLEOTIDE SEQUENCE [LARGE SCALE GENOMIC DNA]</scope>
    <source>
        <strain evidence="2">32O-Y</strain>
    </source>
</reference>
<name>A0A0U2WH86_9BACL</name>
<dbReference type="KEGG" id="pnp:IJ22_43960"/>
<accession>A0A0U2WH86</accession>
<sequence>MKPMFEIGDCVVFSLDRARGIIMEANDDVYHVVWEDFFSSWEKGELLSKIALRLDDDQGADRNRE</sequence>
<dbReference type="PATRIC" id="fig|162209.4.peg.4642"/>
<dbReference type="Proteomes" id="UP000061660">
    <property type="component" value="Chromosome"/>
</dbReference>